<accession>A0ABW7G8Y2</accession>
<evidence type="ECO:0000256" key="1">
    <source>
        <dbReference type="SAM" id="MobiDB-lite"/>
    </source>
</evidence>
<keyword evidence="4" id="KW-1185">Reference proteome</keyword>
<dbReference type="Gene3D" id="1.10.260.40">
    <property type="entry name" value="lambda repressor-like DNA-binding domains"/>
    <property type="match status" value="1"/>
</dbReference>
<reference evidence="3 4" key="1">
    <citation type="submission" date="2024-09" db="EMBL/GenBank/DDBJ databases">
        <title>Novel species of the genus Pelomonas and Roseateles isolated from streams.</title>
        <authorList>
            <person name="Lu H."/>
        </authorList>
    </citation>
    <scope>NUCLEOTIDE SEQUENCE [LARGE SCALE GENOMIC DNA]</scope>
    <source>
        <strain evidence="3 4">BYS96W</strain>
    </source>
</reference>
<evidence type="ECO:0000313" key="4">
    <source>
        <dbReference type="Proteomes" id="UP001606305"/>
    </source>
</evidence>
<name>A0ABW7G8Y2_9BURK</name>
<dbReference type="CDD" id="cd00093">
    <property type="entry name" value="HTH_XRE"/>
    <property type="match status" value="1"/>
</dbReference>
<feature type="region of interest" description="Disordered" evidence="1">
    <location>
        <begin position="73"/>
        <end position="113"/>
    </location>
</feature>
<feature type="domain" description="HTH cro/C1-type" evidence="2">
    <location>
        <begin position="15"/>
        <end position="69"/>
    </location>
</feature>
<protein>
    <submittedName>
        <fullName evidence="3">Helix-turn-helix domain-containing protein</fullName>
    </submittedName>
</protein>
<dbReference type="PROSITE" id="PS50943">
    <property type="entry name" value="HTH_CROC1"/>
    <property type="match status" value="1"/>
</dbReference>
<comment type="caution">
    <text evidence="3">The sequence shown here is derived from an EMBL/GenBank/DDBJ whole genome shotgun (WGS) entry which is preliminary data.</text>
</comment>
<proteinExistence type="predicted"/>
<sequence>MDYPVAIIGQLKQYLRSLRKARGMTQADLAKRLGVGQSRIADIEANPGAVSVEQLLQVLARLNAQLVVRDGQAPTDAASVASVEQGGGTPRVEDVATAPPVPGDESDSPKGQW</sequence>
<evidence type="ECO:0000259" key="2">
    <source>
        <dbReference type="PROSITE" id="PS50943"/>
    </source>
</evidence>
<dbReference type="SMART" id="SM00530">
    <property type="entry name" value="HTH_XRE"/>
    <property type="match status" value="1"/>
</dbReference>
<gene>
    <name evidence="3" type="ORF">ACG00X_16305</name>
</gene>
<dbReference type="SUPFAM" id="SSF47413">
    <property type="entry name" value="lambda repressor-like DNA-binding domains"/>
    <property type="match status" value="1"/>
</dbReference>
<dbReference type="EMBL" id="JBIGIA010000012">
    <property type="protein sequence ID" value="MFG6458403.1"/>
    <property type="molecule type" value="Genomic_DNA"/>
</dbReference>
<evidence type="ECO:0000313" key="3">
    <source>
        <dbReference type="EMBL" id="MFG6458403.1"/>
    </source>
</evidence>
<dbReference type="RefSeq" id="WP_394489308.1">
    <property type="nucleotide sequence ID" value="NZ_JBIGIA010000012.1"/>
</dbReference>
<dbReference type="Pfam" id="PF01381">
    <property type="entry name" value="HTH_3"/>
    <property type="match status" value="1"/>
</dbReference>
<organism evidence="3 4">
    <name type="scientific">Pelomonas nitida</name>
    <dbReference type="NCBI Taxonomy" id="3299027"/>
    <lineage>
        <taxon>Bacteria</taxon>
        <taxon>Pseudomonadati</taxon>
        <taxon>Pseudomonadota</taxon>
        <taxon>Betaproteobacteria</taxon>
        <taxon>Burkholderiales</taxon>
        <taxon>Sphaerotilaceae</taxon>
        <taxon>Roseateles</taxon>
    </lineage>
</organism>
<dbReference type="InterPro" id="IPR001387">
    <property type="entry name" value="Cro/C1-type_HTH"/>
</dbReference>
<dbReference type="Proteomes" id="UP001606305">
    <property type="component" value="Unassembled WGS sequence"/>
</dbReference>
<dbReference type="InterPro" id="IPR010982">
    <property type="entry name" value="Lambda_DNA-bd_dom_sf"/>
</dbReference>